<dbReference type="AlphaFoldDB" id="A0A934UTQ9"/>
<evidence type="ECO:0000313" key="1">
    <source>
        <dbReference type="EMBL" id="MBK0417423.1"/>
    </source>
</evidence>
<dbReference type="RefSeq" id="WP_200112506.1">
    <property type="nucleotide sequence ID" value="NZ_JAEHOH010000001.1"/>
</dbReference>
<dbReference type="EMBL" id="JAEHOH010000001">
    <property type="protein sequence ID" value="MBK0417423.1"/>
    <property type="molecule type" value="Genomic_DNA"/>
</dbReference>
<gene>
    <name evidence="1" type="ORF">JD276_00015</name>
</gene>
<dbReference type="Proteomes" id="UP000608530">
    <property type="component" value="Unassembled WGS sequence"/>
</dbReference>
<name>A0A934UTQ9_9MICO</name>
<sequence>MIAYARVALNAVASMENQHRRDISQCEQVTLSGEADTWDAAKAKCEIPDGAVILAWSSWPV</sequence>
<evidence type="ECO:0000313" key="2">
    <source>
        <dbReference type="Proteomes" id="UP000608530"/>
    </source>
</evidence>
<accession>A0A934UTQ9</accession>
<keyword evidence="2" id="KW-1185">Reference proteome</keyword>
<proteinExistence type="predicted"/>
<comment type="caution">
    <text evidence="1">The sequence shown here is derived from an EMBL/GenBank/DDBJ whole genome shotgun (WGS) entry which is preliminary data.</text>
</comment>
<protein>
    <submittedName>
        <fullName evidence="1">Uncharacterized protein</fullName>
    </submittedName>
</protein>
<organism evidence="1 2">
    <name type="scientific">Leucobacter chromiisoli</name>
    <dbReference type="NCBI Taxonomy" id="2796471"/>
    <lineage>
        <taxon>Bacteria</taxon>
        <taxon>Bacillati</taxon>
        <taxon>Actinomycetota</taxon>
        <taxon>Actinomycetes</taxon>
        <taxon>Micrococcales</taxon>
        <taxon>Microbacteriaceae</taxon>
        <taxon>Leucobacter</taxon>
    </lineage>
</organism>
<reference evidence="1" key="1">
    <citation type="submission" date="2020-12" db="EMBL/GenBank/DDBJ databases">
        <title>Leucobacter sp. CAS1, isolated from Chromium sludge.</title>
        <authorList>
            <person name="Xu Z."/>
        </authorList>
    </citation>
    <scope>NUCLEOTIDE SEQUENCE</scope>
    <source>
        <strain evidence="1">CSA1</strain>
    </source>
</reference>